<evidence type="ECO:0000313" key="3">
    <source>
        <dbReference type="EMBL" id="AMC93239.1"/>
    </source>
</evidence>
<feature type="transmembrane region" description="Helical" evidence="1">
    <location>
        <begin position="199"/>
        <end position="219"/>
    </location>
</feature>
<dbReference type="EMBL" id="CP013213">
    <property type="protein sequence ID" value="AMC93239.1"/>
    <property type="molecule type" value="Genomic_DNA"/>
</dbReference>
<dbReference type="InterPro" id="IPR052710">
    <property type="entry name" value="CAAX_protease"/>
</dbReference>
<dbReference type="PANTHER" id="PTHR36435:SF1">
    <property type="entry name" value="CAAX AMINO TERMINAL PROTEASE FAMILY PROTEIN"/>
    <property type="match status" value="1"/>
</dbReference>
<feature type="transmembrane region" description="Helical" evidence="1">
    <location>
        <begin position="175"/>
        <end position="193"/>
    </location>
</feature>
<protein>
    <recommendedName>
        <fullName evidence="2">CAAX prenyl protease 2/Lysostaphin resistance protein A-like domain-containing protein</fullName>
    </recommendedName>
</protein>
<feature type="transmembrane region" description="Helical" evidence="1">
    <location>
        <begin position="97"/>
        <end position="120"/>
    </location>
</feature>
<feature type="transmembrane region" description="Helical" evidence="1">
    <location>
        <begin position="21"/>
        <end position="42"/>
    </location>
</feature>
<dbReference type="PANTHER" id="PTHR36435">
    <property type="entry name" value="SLR1288 PROTEIN"/>
    <property type="match status" value="1"/>
</dbReference>
<feature type="transmembrane region" description="Helical" evidence="1">
    <location>
        <begin position="57"/>
        <end position="76"/>
    </location>
</feature>
<proteinExistence type="predicted"/>
<evidence type="ECO:0000256" key="1">
    <source>
        <dbReference type="SAM" id="Phobius"/>
    </source>
</evidence>
<feature type="transmembrane region" description="Helical" evidence="1">
    <location>
        <begin position="140"/>
        <end position="163"/>
    </location>
</feature>
<reference evidence="3 4" key="1">
    <citation type="submission" date="2015-10" db="EMBL/GenBank/DDBJ databases">
        <title>Erysipelothrix larvae sp. LV19 isolated from the larval gut of the rhinoceros beetle, Trypoxylus dichotomus.</title>
        <authorList>
            <person name="Lim S."/>
            <person name="Kim B.-C."/>
        </authorList>
    </citation>
    <scope>NUCLEOTIDE SEQUENCE [LARGE SCALE GENOMIC DNA]</scope>
    <source>
        <strain evidence="3 4">LV19</strain>
    </source>
</reference>
<sequence length="250" mass="28356">MKLKLREERNFTIRHTLWYSVIYFGVVQAIIPIILGVVAGIFGDYEMTASGVLVLPIYYDFIVYLVGLVLFYLVSIGVVRTQWELFKHNFLENIKTILILFVMMQVLVIASNIIIGYLMGTDTSSNQSNIMEIARYAPTFVIFVTLIFAPICEELLFRGGFYFGFVRSGMSETKATLISSFGFGLLHVAPSLFVNGSLVLSEVLYIIPYAFMGFFFTTAARKTNNIWGSITLHFLNNLLSVLILFLFSLY</sequence>
<feature type="domain" description="CAAX prenyl protease 2/Lysostaphin resistance protein A-like" evidence="2">
    <location>
        <begin position="138"/>
        <end position="239"/>
    </location>
</feature>
<dbReference type="STRING" id="1514105.AOC36_04405"/>
<dbReference type="OrthoDB" id="8607342at2"/>
<dbReference type="GO" id="GO:0004175">
    <property type="term" value="F:endopeptidase activity"/>
    <property type="evidence" value="ECO:0007669"/>
    <property type="project" value="UniProtKB-ARBA"/>
</dbReference>
<dbReference type="RefSeq" id="WP_067631810.1">
    <property type="nucleotide sequence ID" value="NZ_CP013213.1"/>
</dbReference>
<feature type="transmembrane region" description="Helical" evidence="1">
    <location>
        <begin position="226"/>
        <end position="247"/>
    </location>
</feature>
<name>A0A0X8GZR9_9FIRM</name>
<dbReference type="GO" id="GO:0080120">
    <property type="term" value="P:CAAX-box protein maturation"/>
    <property type="evidence" value="ECO:0007669"/>
    <property type="project" value="UniProtKB-ARBA"/>
</dbReference>
<keyword evidence="1" id="KW-0472">Membrane</keyword>
<dbReference type="AlphaFoldDB" id="A0A0X8GZR9"/>
<gene>
    <name evidence="3" type="ORF">AOC36_04405</name>
</gene>
<keyword evidence="4" id="KW-1185">Reference proteome</keyword>
<organism evidence="3 4">
    <name type="scientific">Erysipelothrix larvae</name>
    <dbReference type="NCBI Taxonomy" id="1514105"/>
    <lineage>
        <taxon>Bacteria</taxon>
        <taxon>Bacillati</taxon>
        <taxon>Bacillota</taxon>
        <taxon>Erysipelotrichia</taxon>
        <taxon>Erysipelotrichales</taxon>
        <taxon>Erysipelotrichaceae</taxon>
        <taxon>Erysipelothrix</taxon>
    </lineage>
</organism>
<dbReference type="InterPro" id="IPR003675">
    <property type="entry name" value="Rce1/LyrA-like_dom"/>
</dbReference>
<accession>A0A0X8GZR9</accession>
<evidence type="ECO:0000259" key="2">
    <source>
        <dbReference type="Pfam" id="PF02517"/>
    </source>
</evidence>
<dbReference type="Proteomes" id="UP000063781">
    <property type="component" value="Chromosome"/>
</dbReference>
<keyword evidence="1" id="KW-0812">Transmembrane</keyword>
<dbReference type="KEGG" id="erl:AOC36_04405"/>
<keyword evidence="1" id="KW-1133">Transmembrane helix</keyword>
<dbReference type="Pfam" id="PF02517">
    <property type="entry name" value="Rce1-like"/>
    <property type="match status" value="1"/>
</dbReference>
<evidence type="ECO:0000313" key="4">
    <source>
        <dbReference type="Proteomes" id="UP000063781"/>
    </source>
</evidence>